<accession>A0A183J663</accession>
<dbReference type="AlphaFoldDB" id="A0A183J663"/>
<organism evidence="4">
    <name type="scientific">Soboliphyme baturini</name>
    <dbReference type="NCBI Taxonomy" id="241478"/>
    <lineage>
        <taxon>Eukaryota</taxon>
        <taxon>Metazoa</taxon>
        <taxon>Ecdysozoa</taxon>
        <taxon>Nematoda</taxon>
        <taxon>Enoplea</taxon>
        <taxon>Dorylaimia</taxon>
        <taxon>Dioctophymatida</taxon>
        <taxon>Dioctophymatoidea</taxon>
        <taxon>Soboliphymatidae</taxon>
        <taxon>Soboliphyme</taxon>
    </lineage>
</organism>
<evidence type="ECO:0000256" key="1">
    <source>
        <dbReference type="SAM" id="MobiDB-lite"/>
    </source>
</evidence>
<name>A0A183J663_9BILA</name>
<sequence length="130" mass="14531">HSIRQENTACEKAKPKVAQQRDGNEKGARVAADSGSHEELHAKACLKGLFVRLFYSAASERLSQCQCHECPGCMFCSNSARTSLLVTILTVKRAGRSDLIESYDSPQLDEVPLHPSRGDDLYESFVWFLW</sequence>
<evidence type="ECO:0000313" key="3">
    <source>
        <dbReference type="Proteomes" id="UP000270296"/>
    </source>
</evidence>
<proteinExistence type="predicted"/>
<evidence type="ECO:0000313" key="2">
    <source>
        <dbReference type="EMBL" id="VDP39419.1"/>
    </source>
</evidence>
<dbReference type="EMBL" id="UZAM01015513">
    <property type="protein sequence ID" value="VDP39419.1"/>
    <property type="molecule type" value="Genomic_DNA"/>
</dbReference>
<evidence type="ECO:0000313" key="4">
    <source>
        <dbReference type="WBParaSite" id="SBAD_0001174701-mRNA-1"/>
    </source>
</evidence>
<protein>
    <submittedName>
        <fullName evidence="4">Tick transposon</fullName>
    </submittedName>
</protein>
<keyword evidence="3" id="KW-1185">Reference proteome</keyword>
<gene>
    <name evidence="2" type="ORF">SBAD_LOCUS11361</name>
</gene>
<dbReference type="Proteomes" id="UP000270296">
    <property type="component" value="Unassembled WGS sequence"/>
</dbReference>
<dbReference type="WBParaSite" id="SBAD_0001174701-mRNA-1">
    <property type="protein sequence ID" value="SBAD_0001174701-mRNA-1"/>
    <property type="gene ID" value="SBAD_0001174701"/>
</dbReference>
<feature type="region of interest" description="Disordered" evidence="1">
    <location>
        <begin position="1"/>
        <end position="38"/>
    </location>
</feature>
<reference evidence="4" key="1">
    <citation type="submission" date="2016-06" db="UniProtKB">
        <authorList>
            <consortium name="WormBaseParasite"/>
        </authorList>
    </citation>
    <scope>IDENTIFICATION</scope>
</reference>
<reference evidence="2 3" key="2">
    <citation type="submission" date="2018-11" db="EMBL/GenBank/DDBJ databases">
        <authorList>
            <consortium name="Pathogen Informatics"/>
        </authorList>
    </citation>
    <scope>NUCLEOTIDE SEQUENCE [LARGE SCALE GENOMIC DNA]</scope>
</reference>